<accession>A0A1F6P2B1</accession>
<protein>
    <recommendedName>
        <fullName evidence="3">Mutator family transposase</fullName>
    </recommendedName>
</protein>
<dbReference type="EMBL" id="MFQY01000006">
    <property type="protein sequence ID" value="OGH90309.1"/>
    <property type="molecule type" value="Genomic_DNA"/>
</dbReference>
<reference evidence="1 2" key="1">
    <citation type="journal article" date="2016" name="Nat. Commun.">
        <title>Thousands of microbial genomes shed light on interconnected biogeochemical processes in an aquifer system.</title>
        <authorList>
            <person name="Anantharaman K."/>
            <person name="Brown C.T."/>
            <person name="Hug L.A."/>
            <person name="Sharon I."/>
            <person name="Castelle C.J."/>
            <person name="Probst A.J."/>
            <person name="Thomas B.C."/>
            <person name="Singh A."/>
            <person name="Wilkins M.J."/>
            <person name="Karaoz U."/>
            <person name="Brodie E.L."/>
            <person name="Williams K.H."/>
            <person name="Hubbard S.S."/>
            <person name="Banfield J.F."/>
        </authorList>
    </citation>
    <scope>NUCLEOTIDE SEQUENCE [LARGE SCALE GENOMIC DNA]</scope>
</reference>
<evidence type="ECO:0000313" key="1">
    <source>
        <dbReference type="EMBL" id="OGH90309.1"/>
    </source>
</evidence>
<sequence length="336" mass="39258">MATGRIDNNIGRQIVRESLERASIRILARRYNKTTKTIMMIIHRLTACLPLSTDIAKKFQPLWSGILVFDGKVVRVYDQLFKKMDQSKFTDDEKKWKHKMRWLCGVDFGTGDLPHYDLGESENMIDLVMYFKTLKSIKYPLVALVCDGNPLIPKAAKFVFGKQLIAQRCTRHFLEDLRRLLPTEETQKEERTKLEQLILCIKFVIEADSLESAQNNLEILKKYSATFKSPAKHIMLGMFKRSKIELTAHLLNPELKLPHTSNDIENLFKQLMLRLKSLGRFYHQDYARNYLNGWALLRRFTPFTDCRNGRKHRNKKSPIELAGCEIKNIDPLKLER</sequence>
<gene>
    <name evidence="1" type="ORF">A2469_03620</name>
</gene>
<name>A0A1F6P2B1_9BACT</name>
<comment type="caution">
    <text evidence="1">The sequence shown here is derived from an EMBL/GenBank/DDBJ whole genome shotgun (WGS) entry which is preliminary data.</text>
</comment>
<organism evidence="1 2">
    <name type="scientific">Candidatus Magasanikbacteria bacterium RIFOXYC2_FULL_40_16</name>
    <dbReference type="NCBI Taxonomy" id="1798703"/>
    <lineage>
        <taxon>Bacteria</taxon>
        <taxon>Candidatus Magasanikiibacteriota</taxon>
    </lineage>
</organism>
<evidence type="ECO:0008006" key="3">
    <source>
        <dbReference type="Google" id="ProtNLM"/>
    </source>
</evidence>
<proteinExistence type="predicted"/>
<dbReference type="AlphaFoldDB" id="A0A1F6P2B1"/>
<dbReference type="Proteomes" id="UP000178895">
    <property type="component" value="Unassembled WGS sequence"/>
</dbReference>
<evidence type="ECO:0000313" key="2">
    <source>
        <dbReference type="Proteomes" id="UP000178895"/>
    </source>
</evidence>